<organism evidence="4 5">
    <name type="scientific">Hymenobacter arizonensis</name>
    <name type="common">Siccationidurans arizonensis</name>
    <dbReference type="NCBI Taxonomy" id="1227077"/>
    <lineage>
        <taxon>Bacteria</taxon>
        <taxon>Pseudomonadati</taxon>
        <taxon>Bacteroidota</taxon>
        <taxon>Cytophagia</taxon>
        <taxon>Cytophagales</taxon>
        <taxon>Hymenobacteraceae</taxon>
        <taxon>Hymenobacter</taxon>
    </lineage>
</organism>
<dbReference type="InterPro" id="IPR017853">
    <property type="entry name" value="GH"/>
</dbReference>
<protein>
    <submittedName>
        <fullName evidence="4">Por secretion system C-terminal sorting domain-containing protein</fullName>
    </submittedName>
</protein>
<dbReference type="Gene3D" id="2.60.120.1560">
    <property type="match status" value="3"/>
</dbReference>
<evidence type="ECO:0000256" key="1">
    <source>
        <dbReference type="ARBA" id="ARBA00022729"/>
    </source>
</evidence>
<keyword evidence="1" id="KW-0732">Signal</keyword>
<dbReference type="Proteomes" id="UP000199029">
    <property type="component" value="Unassembled WGS sequence"/>
</dbReference>
<dbReference type="NCBIfam" id="TIGR04183">
    <property type="entry name" value="Por_Secre_tail"/>
    <property type="match status" value="1"/>
</dbReference>
<sequence>MAKASQDLGVHSVRPTLPERFLENFGYGIRTNTFDKYLHTYGMKELTVFLEDPLEAHRDNTTYPGGTQPSRLFKNLYEPIWNTDGSVNPNNYYANYVFKVLQFYGDKVRFWEVINEPDFTYVYDKNVWLTRAPLPDELPNLRAPIFHYIRMLRISYEVIKKYRPEAYITTGGVGYPQFMDALLRYTDNPNGGTVTAQYPNKAGAYLDALSFHSYPTYSLHSWSVAINGFVYTRSSDYAIQQLLKERQDMVNVMTKYGYGSTYPTKHLLMSEANVSRRTSANRTASDEGQRNFGIKSLVLTQVNAVKQFYFYQLGESVNAPPVGTSVSGDDELALMGLYENLKRDAPGSQKATQLGQAFATTSKLLYGWQYDAARTAALALPASLNGAAFSKNGVYTYVLWARALVDNQESARGTYSFPASFNLTNLQRYEWNHASTNARTTISAQNVALTETPLFFSEGSAPVATTPTTTPTASTCPGVGSLTREEWTNVMATGVSAVPVNTTPNSVAPITSFETPSKSTGNHAARIRGYICAPFSGAYTFWIVADDAADLYLSSSDDPTKKVRIASCAGWTSGPRDFTTQQSQMSISIQLTAGTRYYVEALHKQNWGAGYLAVAWRLPNGTRQEPVPGANLIPFGTATTPTTTPTPTPAPTPTPTPTPTTSACGTTGSLQYEIWNNVTSTVLSSIPTGTTPSSTLTLGSFETPNQTLYNHGARARGYICAPATGAYTFSIVGDDAAELYLSTDADPAKKVRIASCAGWTNGNRDFTRYPSQQSATVQLQANTRYYIEALHHQSWGPGYLAVAWRLPNGTRQEPIPGANLMPFAPTSPTTTPTPTPTPTPSSCSGTGSATYQVWNNVTGSTIGSIPTWSTPSSTSTINSFEAPAQTLYNHGARVQGYICPPTTGTYTFWVVGDDAAELFLSTDADPAKKVRIASCAGWTSSNRDFTRYPSQQSATVQLTAGTRYYVEALHKQSWGPGYLAVAWRLPNGTRQEPIPGANLLPFASTASLTSSATGSSATVAAAEAGTTASVYPNPVAGQGGRATVAFRLAQAGPVTLALYNLQGQRLRQLLADTRPAGELQHVPFDTNGLPDGVFFVRLITQHEVINVKVVHTK</sequence>
<dbReference type="SMART" id="SM00758">
    <property type="entry name" value="PA14"/>
    <property type="match status" value="3"/>
</dbReference>
<dbReference type="EMBL" id="FOXS01000003">
    <property type="protein sequence ID" value="SFQ52162.1"/>
    <property type="molecule type" value="Genomic_DNA"/>
</dbReference>
<dbReference type="InterPro" id="IPR052387">
    <property type="entry name" value="Fibrocystin"/>
</dbReference>
<dbReference type="InterPro" id="IPR026444">
    <property type="entry name" value="Secre_tail"/>
</dbReference>
<evidence type="ECO:0000256" key="2">
    <source>
        <dbReference type="SAM" id="MobiDB-lite"/>
    </source>
</evidence>
<evidence type="ECO:0000259" key="3">
    <source>
        <dbReference type="PROSITE" id="PS51820"/>
    </source>
</evidence>
<dbReference type="InterPro" id="IPR011658">
    <property type="entry name" value="PA14_dom"/>
</dbReference>
<evidence type="ECO:0000313" key="4">
    <source>
        <dbReference type="EMBL" id="SFQ52162.1"/>
    </source>
</evidence>
<dbReference type="OrthoDB" id="9802522at2"/>
<feature type="domain" description="PA14" evidence="3">
    <location>
        <begin position="477"/>
        <end position="631"/>
    </location>
</feature>
<name>A0A1I5Z6R7_HYMAR</name>
<dbReference type="PROSITE" id="PS51820">
    <property type="entry name" value="PA14"/>
    <property type="match status" value="3"/>
</dbReference>
<dbReference type="AlphaFoldDB" id="A0A1I5Z6R7"/>
<reference evidence="5" key="1">
    <citation type="submission" date="2016-10" db="EMBL/GenBank/DDBJ databases">
        <authorList>
            <person name="Varghese N."/>
            <person name="Submissions S."/>
        </authorList>
    </citation>
    <scope>NUCLEOTIDE SEQUENCE [LARGE SCALE GENOMIC DNA]</scope>
    <source>
        <strain evidence="5">OR362-8,ATCC BAA-1266,JCM 13504</strain>
    </source>
</reference>
<evidence type="ECO:0000313" key="5">
    <source>
        <dbReference type="Proteomes" id="UP000199029"/>
    </source>
</evidence>
<feature type="region of interest" description="Disordered" evidence="2">
    <location>
        <begin position="825"/>
        <end position="846"/>
    </location>
</feature>
<dbReference type="InterPro" id="IPR037524">
    <property type="entry name" value="PA14/GLEYA"/>
</dbReference>
<dbReference type="PANTHER" id="PTHR46769">
    <property type="entry name" value="POLYCYSTIC KIDNEY AND HEPATIC DISEASE 1 (AUTOSOMAL RECESSIVE)-LIKE 1"/>
    <property type="match status" value="1"/>
</dbReference>
<dbReference type="PANTHER" id="PTHR46769:SF2">
    <property type="entry name" value="FIBROCYSTIN-L ISOFORM 2 PRECURSOR-RELATED"/>
    <property type="match status" value="1"/>
</dbReference>
<dbReference type="SUPFAM" id="SSF51445">
    <property type="entry name" value="(Trans)glycosidases"/>
    <property type="match status" value="1"/>
</dbReference>
<gene>
    <name evidence="4" type="ORF">SAMN04515668_2765</name>
</gene>
<feature type="compositionally biased region" description="Pro residues" evidence="2">
    <location>
        <begin position="644"/>
        <end position="658"/>
    </location>
</feature>
<dbReference type="Pfam" id="PF07691">
    <property type="entry name" value="PA14"/>
    <property type="match status" value="3"/>
</dbReference>
<feature type="region of interest" description="Disordered" evidence="2">
    <location>
        <begin position="638"/>
        <end position="665"/>
    </location>
</feature>
<accession>A0A1I5Z6R7</accession>
<dbReference type="Gene3D" id="3.20.20.80">
    <property type="entry name" value="Glycosidases"/>
    <property type="match status" value="1"/>
</dbReference>
<keyword evidence="5" id="KW-1185">Reference proteome</keyword>
<dbReference type="RefSeq" id="WP_092674158.1">
    <property type="nucleotide sequence ID" value="NZ_FOXS01000003.1"/>
</dbReference>
<feature type="domain" description="PA14" evidence="3">
    <location>
        <begin position="844"/>
        <end position="998"/>
    </location>
</feature>
<dbReference type="SUPFAM" id="SSF56988">
    <property type="entry name" value="Anthrax protective antigen"/>
    <property type="match status" value="3"/>
</dbReference>
<proteinExistence type="predicted"/>
<feature type="domain" description="PA14" evidence="3">
    <location>
        <begin position="665"/>
        <end position="819"/>
    </location>
</feature>